<comment type="subcellular location">
    <subcellularLocation>
        <location evidence="4">Cytoplasm</location>
    </subcellularLocation>
    <subcellularLocation>
        <location evidence="3">Nucleus</location>
    </subcellularLocation>
</comment>
<dbReference type="GO" id="GO:0005737">
    <property type="term" value="C:cytoplasm"/>
    <property type="evidence" value="ECO:0007669"/>
    <property type="project" value="UniProtKB-SubCell"/>
</dbReference>
<keyword evidence="18" id="KW-0808">Transferase</keyword>
<dbReference type="GO" id="GO:0005634">
    <property type="term" value="C:nucleus"/>
    <property type="evidence" value="ECO:0007669"/>
    <property type="project" value="UniProtKB-SubCell"/>
</dbReference>
<dbReference type="EMBL" id="KT972442">
    <property type="protein sequence ID" value="APA20177.1"/>
    <property type="molecule type" value="Genomic_DNA"/>
</dbReference>
<evidence type="ECO:0000256" key="3">
    <source>
        <dbReference type="ARBA" id="ARBA00004123"/>
    </source>
</evidence>
<evidence type="ECO:0000256" key="15">
    <source>
        <dbReference type="ARBA" id="ARBA00023163"/>
    </source>
</evidence>
<keyword evidence="10" id="KW-0479">Metal-binding</keyword>
<evidence type="ECO:0000256" key="1">
    <source>
        <dbReference type="ARBA" id="ARBA00001663"/>
    </source>
</evidence>
<dbReference type="AlphaFoldDB" id="A0A1I9W043"/>
<keyword evidence="8" id="KW-0963">Cytoplasm</keyword>
<dbReference type="PANTHER" id="PTHR10797">
    <property type="entry name" value="CCR4-NOT TRANSCRIPTION COMPLEX SUBUNIT"/>
    <property type="match status" value="1"/>
</dbReference>
<evidence type="ECO:0000256" key="9">
    <source>
        <dbReference type="ARBA" id="ARBA00022722"/>
    </source>
</evidence>
<keyword evidence="12" id="KW-0269">Exonuclease</keyword>
<dbReference type="InterPro" id="IPR036397">
    <property type="entry name" value="RNaseH_sf"/>
</dbReference>
<evidence type="ECO:0000256" key="14">
    <source>
        <dbReference type="ARBA" id="ARBA00023015"/>
    </source>
</evidence>
<dbReference type="GO" id="GO:0003723">
    <property type="term" value="F:RNA binding"/>
    <property type="evidence" value="ECO:0007669"/>
    <property type="project" value="UniProtKB-KW"/>
</dbReference>
<evidence type="ECO:0000256" key="2">
    <source>
        <dbReference type="ARBA" id="ARBA00001968"/>
    </source>
</evidence>
<evidence type="ECO:0000256" key="17">
    <source>
        <dbReference type="ARBA" id="ARBA00025148"/>
    </source>
</evidence>
<evidence type="ECO:0000256" key="6">
    <source>
        <dbReference type="ARBA" id="ARBA00011757"/>
    </source>
</evidence>
<evidence type="ECO:0000256" key="13">
    <source>
        <dbReference type="ARBA" id="ARBA00022884"/>
    </source>
</evidence>
<evidence type="ECO:0000313" key="18">
    <source>
        <dbReference type="EMBL" id="APA20177.1"/>
    </source>
</evidence>
<evidence type="ECO:0000256" key="4">
    <source>
        <dbReference type="ARBA" id="ARBA00004496"/>
    </source>
</evidence>
<dbReference type="InterPro" id="IPR006941">
    <property type="entry name" value="RNase_CAF1"/>
</dbReference>
<comment type="function">
    <text evidence="17">Ubiquitous transcription factor required for a diverse set of processes. It is a component of the CCR4 complex involved in the control of gene expression.</text>
</comment>
<evidence type="ECO:0000256" key="5">
    <source>
        <dbReference type="ARBA" id="ARBA00008372"/>
    </source>
</evidence>
<evidence type="ECO:0000256" key="10">
    <source>
        <dbReference type="ARBA" id="ARBA00022723"/>
    </source>
</evidence>
<keyword evidence="9" id="KW-0540">Nuclease</keyword>
<comment type="subunit">
    <text evidence="6">Component of the CCR4-NOT complex, at least composed of CRR4 and CAF1 proteins.</text>
</comment>
<protein>
    <recommendedName>
        <fullName evidence="7">poly(A)-specific ribonuclease</fullName>
        <ecNumber evidence="7">3.1.13.4</ecNumber>
    </recommendedName>
</protein>
<dbReference type="GO" id="GO:0004535">
    <property type="term" value="F:poly(A)-specific ribonuclease activity"/>
    <property type="evidence" value="ECO:0007669"/>
    <property type="project" value="UniProtKB-EC"/>
</dbReference>
<dbReference type="InterPro" id="IPR039637">
    <property type="entry name" value="CNOT7/CNOT8/Pop2"/>
</dbReference>
<comment type="cofactor">
    <cofactor evidence="2">
        <name>a divalent metal cation</name>
        <dbReference type="ChEBI" id="CHEBI:60240"/>
    </cofactor>
</comment>
<keyword evidence="15" id="KW-0804">Transcription</keyword>
<evidence type="ECO:0000256" key="11">
    <source>
        <dbReference type="ARBA" id="ARBA00022801"/>
    </source>
</evidence>
<name>A0A1I9W043_POPTO</name>
<dbReference type="GO" id="GO:0046872">
    <property type="term" value="F:metal ion binding"/>
    <property type="evidence" value="ECO:0007669"/>
    <property type="project" value="UniProtKB-KW"/>
</dbReference>
<dbReference type="EC" id="3.1.13.4" evidence="7"/>
<keyword evidence="13" id="KW-0694">RNA-binding</keyword>
<comment type="catalytic activity">
    <reaction evidence="1">
        <text>Exonucleolytic cleavage of poly(A) to 5'-AMP.</text>
        <dbReference type="EC" id="3.1.13.4"/>
    </reaction>
</comment>
<keyword evidence="11" id="KW-0378">Hydrolase</keyword>
<evidence type="ECO:0000256" key="16">
    <source>
        <dbReference type="ARBA" id="ARBA00023242"/>
    </source>
</evidence>
<organism evidence="18">
    <name type="scientific">Populus tomentosa</name>
    <name type="common">Chinese white poplar</name>
    <dbReference type="NCBI Taxonomy" id="118781"/>
    <lineage>
        <taxon>Eukaryota</taxon>
        <taxon>Viridiplantae</taxon>
        <taxon>Streptophyta</taxon>
        <taxon>Embryophyta</taxon>
        <taxon>Tracheophyta</taxon>
        <taxon>Spermatophyta</taxon>
        <taxon>Magnoliopsida</taxon>
        <taxon>eudicotyledons</taxon>
        <taxon>Gunneridae</taxon>
        <taxon>Pentapetalae</taxon>
        <taxon>rosids</taxon>
        <taxon>fabids</taxon>
        <taxon>Malpighiales</taxon>
        <taxon>Salicaceae</taxon>
        <taxon>Saliceae</taxon>
        <taxon>Populus</taxon>
    </lineage>
</organism>
<evidence type="ECO:0000256" key="7">
    <source>
        <dbReference type="ARBA" id="ARBA00012161"/>
    </source>
</evidence>
<evidence type="ECO:0000256" key="8">
    <source>
        <dbReference type="ARBA" id="ARBA00022490"/>
    </source>
</evidence>
<proteinExistence type="inferred from homology"/>
<dbReference type="GO" id="GO:0030014">
    <property type="term" value="C:CCR4-NOT complex"/>
    <property type="evidence" value="ECO:0007669"/>
    <property type="project" value="InterPro"/>
</dbReference>
<reference evidence="18" key="1">
    <citation type="submission" date="2015-10" db="EMBL/GenBank/DDBJ databases">
        <title>The patterns of DNA cytosine methylation of different tissues and organs in poplar.</title>
        <authorList>
            <person name="Zhang D."/>
            <person name="Wang Q."/>
        </authorList>
    </citation>
    <scope>NUCLEOTIDE SEQUENCE</scope>
</reference>
<keyword evidence="16" id="KW-0539">Nucleus</keyword>
<comment type="similarity">
    <text evidence="5">Belongs to the CAF1 family.</text>
</comment>
<dbReference type="GO" id="GO:0016740">
    <property type="term" value="F:transferase activity"/>
    <property type="evidence" value="ECO:0007669"/>
    <property type="project" value="UniProtKB-KW"/>
</dbReference>
<dbReference type="Pfam" id="PF04857">
    <property type="entry name" value="CAF1"/>
    <property type="match status" value="1"/>
</dbReference>
<accession>A0A1I9W043</accession>
<dbReference type="InterPro" id="IPR012337">
    <property type="entry name" value="RNaseH-like_sf"/>
</dbReference>
<keyword evidence="14" id="KW-0805">Transcription regulation</keyword>
<evidence type="ECO:0000256" key="12">
    <source>
        <dbReference type="ARBA" id="ARBA00022839"/>
    </source>
</evidence>
<dbReference type="SUPFAM" id="SSF53098">
    <property type="entry name" value="Ribonuclease H-like"/>
    <property type="match status" value="1"/>
</dbReference>
<dbReference type="Gene3D" id="3.30.420.10">
    <property type="entry name" value="Ribonuclease H-like superfamily/Ribonuclease H"/>
    <property type="match status" value="1"/>
</dbReference>
<sequence length="308" mass="35062">MALKMKSSTPIQVREVWAENLVAEFSLIKEAISRFSFVSLDTEFPGTLFLSNLDKSLLSQAPPSHNYRLMKYNVDLLKIIQLGMTLSDSQGNLPSFGTEFHYVWQFNFRDFNIEHDPYNDESIGLLERQGIDLKKNREKGIDSSDFAWMVFTSGLVFNNCSITWITFHGAYDFGFLIKILTRRELPCDMASFLGMVSFFFGVRVYDTKFMMGSIGGLRGGLERVAELLGVERTTGKRHQAGSDSLLTHQTFVRFKDSCANLDLENLNGCEGMIFGLCEGWLGFDRTPEVYNIETSTRLKPQFKEVFSV</sequence>